<evidence type="ECO:0000256" key="2">
    <source>
        <dbReference type="ARBA" id="ARBA00004902"/>
    </source>
</evidence>
<dbReference type="InterPro" id="IPR001874">
    <property type="entry name" value="DHquinase_II"/>
</dbReference>
<dbReference type="PIRSF" id="PIRSF001399">
    <property type="entry name" value="DHquinase_II"/>
    <property type="match status" value="1"/>
</dbReference>
<sequence>MNIWIINGPNINLLGTREPDIYGHETMESINRQIQTYLTDHGHLYEFFQSNSEGALVDKIQEALNEQVDGIVINPAAYTHYSYAIHDALKSVSIPTVEVHLSAIHSREAFRKDSVIAPACIGQVSGFGSASYLLGVQALELHLAKENT</sequence>
<dbReference type="NCBIfam" id="NF003806">
    <property type="entry name" value="PRK05395.1-3"/>
    <property type="match status" value="1"/>
</dbReference>
<feature type="site" description="Transition state stabilizer" evidence="7 10">
    <location>
        <position position="17"/>
    </location>
</feature>
<evidence type="ECO:0000313" key="12">
    <source>
        <dbReference type="Proteomes" id="UP000199433"/>
    </source>
</evidence>
<dbReference type="SUPFAM" id="SSF52304">
    <property type="entry name" value="Type II 3-dehydroquinate dehydratase"/>
    <property type="match status" value="1"/>
</dbReference>
<feature type="binding site" evidence="7 9">
    <location>
        <position position="111"/>
    </location>
    <ligand>
        <name>substrate</name>
    </ligand>
</feature>
<dbReference type="STRING" id="426701.SAMN04488098_103217"/>
<dbReference type="GO" id="GO:0019631">
    <property type="term" value="P:quinate catabolic process"/>
    <property type="evidence" value="ECO:0007669"/>
    <property type="project" value="TreeGrafter"/>
</dbReference>
<evidence type="ECO:0000256" key="7">
    <source>
        <dbReference type="HAMAP-Rule" id="MF_00169"/>
    </source>
</evidence>
<accession>A0A1G9C555</accession>
<dbReference type="AlphaFoldDB" id="A0A1G9C555"/>
<comment type="catalytic activity">
    <reaction evidence="1 7">
        <text>3-dehydroquinate = 3-dehydroshikimate + H2O</text>
        <dbReference type="Rhea" id="RHEA:21096"/>
        <dbReference type="ChEBI" id="CHEBI:15377"/>
        <dbReference type="ChEBI" id="CHEBI:16630"/>
        <dbReference type="ChEBI" id="CHEBI:32364"/>
        <dbReference type="EC" id="4.2.1.10"/>
    </reaction>
</comment>
<dbReference type="NCBIfam" id="TIGR01088">
    <property type="entry name" value="aroQ"/>
    <property type="match status" value="1"/>
</dbReference>
<feature type="binding site" evidence="7 9">
    <location>
        <begin position="101"/>
        <end position="102"/>
    </location>
    <ligand>
        <name>substrate</name>
    </ligand>
</feature>
<keyword evidence="7" id="KW-0028">Amino-acid biosynthesis</keyword>
<evidence type="ECO:0000313" key="11">
    <source>
        <dbReference type="EMBL" id="SDK46771.1"/>
    </source>
</evidence>
<dbReference type="PANTHER" id="PTHR21272:SF3">
    <property type="entry name" value="CATABOLIC 3-DEHYDROQUINASE"/>
    <property type="match status" value="1"/>
</dbReference>
<dbReference type="Proteomes" id="UP000199433">
    <property type="component" value="Unassembled WGS sequence"/>
</dbReference>
<evidence type="ECO:0000256" key="8">
    <source>
        <dbReference type="PIRSR" id="PIRSR001399-1"/>
    </source>
</evidence>
<dbReference type="NCBIfam" id="NF003807">
    <property type="entry name" value="PRK05395.1-4"/>
    <property type="match status" value="1"/>
</dbReference>
<dbReference type="GO" id="GO:0008652">
    <property type="term" value="P:amino acid biosynthetic process"/>
    <property type="evidence" value="ECO:0007669"/>
    <property type="project" value="UniProtKB-KW"/>
</dbReference>
<protein>
    <recommendedName>
        <fullName evidence="5 7">3-dehydroquinate dehydratase</fullName>
        <shortName evidence="7">3-dehydroquinase</shortName>
        <ecNumber evidence="5 7">4.2.1.10</ecNumber>
    </recommendedName>
    <alternativeName>
        <fullName evidence="7">Type II DHQase</fullName>
    </alternativeName>
</protein>
<name>A0A1G9C555_9LACT</name>
<dbReference type="EC" id="4.2.1.10" evidence="5 7"/>
<dbReference type="InterPro" id="IPR036441">
    <property type="entry name" value="DHquinase_II_sf"/>
</dbReference>
<gene>
    <name evidence="7" type="primary">aroQ</name>
    <name evidence="11" type="ORF">SAMN04488098_103217</name>
</gene>
<keyword evidence="12" id="KW-1185">Reference proteome</keyword>
<keyword evidence="6 7" id="KW-0456">Lyase</keyword>
<comment type="subunit">
    <text evidence="4 7">Homododecamer.</text>
</comment>
<comment type="pathway">
    <text evidence="2 7">Metabolic intermediate biosynthesis; chorismate biosynthesis; chorismate from D-erythrose 4-phosphate and phosphoenolpyruvate: step 3/7.</text>
</comment>
<evidence type="ECO:0000256" key="4">
    <source>
        <dbReference type="ARBA" id="ARBA00011193"/>
    </source>
</evidence>
<dbReference type="Pfam" id="PF01220">
    <property type="entry name" value="DHquinase_II"/>
    <property type="match status" value="1"/>
</dbReference>
<dbReference type="EMBL" id="FNFK01000032">
    <property type="protein sequence ID" value="SDK46771.1"/>
    <property type="molecule type" value="Genomic_DNA"/>
</dbReference>
<dbReference type="RefSeq" id="WP_091267542.1">
    <property type="nucleotide sequence ID" value="NZ_FNFK01000032.1"/>
</dbReference>
<dbReference type="CDD" id="cd00466">
    <property type="entry name" value="DHQase_II"/>
    <property type="match status" value="1"/>
</dbReference>
<dbReference type="OrthoDB" id="9790793at2"/>
<comment type="function">
    <text evidence="7">Catalyzes a trans-dehydration via an enolate intermediate.</text>
</comment>
<evidence type="ECO:0000256" key="10">
    <source>
        <dbReference type="PIRSR" id="PIRSR001399-3"/>
    </source>
</evidence>
<evidence type="ECO:0000256" key="3">
    <source>
        <dbReference type="ARBA" id="ARBA00011037"/>
    </source>
</evidence>
<evidence type="ECO:0000256" key="9">
    <source>
        <dbReference type="PIRSR" id="PIRSR001399-2"/>
    </source>
</evidence>
<keyword evidence="7" id="KW-0057">Aromatic amino acid biosynthesis</keyword>
<feature type="active site" description="Proton acceptor" evidence="7 8">
    <location>
        <position position="22"/>
    </location>
</feature>
<reference evidence="12" key="1">
    <citation type="submission" date="2016-10" db="EMBL/GenBank/DDBJ databases">
        <authorList>
            <person name="Varghese N."/>
            <person name="Submissions S."/>
        </authorList>
    </citation>
    <scope>NUCLEOTIDE SEQUENCE [LARGE SCALE GENOMIC DNA]</scope>
    <source>
        <strain evidence="12">DSM 19181</strain>
    </source>
</reference>
<evidence type="ECO:0000256" key="1">
    <source>
        <dbReference type="ARBA" id="ARBA00001864"/>
    </source>
</evidence>
<feature type="binding site" evidence="7 9">
    <location>
        <position position="87"/>
    </location>
    <ligand>
        <name>substrate</name>
    </ligand>
</feature>
<dbReference type="NCBIfam" id="NF003805">
    <property type="entry name" value="PRK05395.1-2"/>
    <property type="match status" value="1"/>
</dbReference>
<evidence type="ECO:0000256" key="5">
    <source>
        <dbReference type="ARBA" id="ARBA00012060"/>
    </source>
</evidence>
<feature type="binding site" evidence="7 9">
    <location>
        <position position="74"/>
    </location>
    <ligand>
        <name>substrate</name>
    </ligand>
</feature>
<dbReference type="PANTHER" id="PTHR21272">
    <property type="entry name" value="CATABOLIC 3-DEHYDROQUINASE"/>
    <property type="match status" value="1"/>
</dbReference>
<dbReference type="GO" id="GO:0003855">
    <property type="term" value="F:3-dehydroquinate dehydratase activity"/>
    <property type="evidence" value="ECO:0007669"/>
    <property type="project" value="UniProtKB-UniRule"/>
</dbReference>
<dbReference type="GO" id="GO:0009073">
    <property type="term" value="P:aromatic amino acid family biosynthetic process"/>
    <property type="evidence" value="ECO:0007669"/>
    <property type="project" value="UniProtKB-KW"/>
</dbReference>
<feature type="binding site" evidence="7 9">
    <location>
        <position position="80"/>
    </location>
    <ligand>
        <name>substrate</name>
    </ligand>
</feature>
<dbReference type="Gene3D" id="3.40.50.9100">
    <property type="entry name" value="Dehydroquinase, class II"/>
    <property type="match status" value="1"/>
</dbReference>
<feature type="active site" description="Proton donor" evidence="7 8">
    <location>
        <position position="100"/>
    </location>
</feature>
<evidence type="ECO:0000256" key="6">
    <source>
        <dbReference type="ARBA" id="ARBA00023239"/>
    </source>
</evidence>
<proteinExistence type="inferred from homology"/>
<organism evidence="11 12">
    <name type="scientific">Alkalibacterium thalassium</name>
    <dbReference type="NCBI Taxonomy" id="426701"/>
    <lineage>
        <taxon>Bacteria</taxon>
        <taxon>Bacillati</taxon>
        <taxon>Bacillota</taxon>
        <taxon>Bacilli</taxon>
        <taxon>Lactobacillales</taxon>
        <taxon>Carnobacteriaceae</taxon>
        <taxon>Alkalibacterium</taxon>
    </lineage>
</organism>
<dbReference type="HAMAP" id="MF_00169">
    <property type="entry name" value="AroQ"/>
    <property type="match status" value="1"/>
</dbReference>
<dbReference type="PROSITE" id="PS01029">
    <property type="entry name" value="DEHYDROQUINASE_II"/>
    <property type="match status" value="1"/>
</dbReference>
<dbReference type="GO" id="GO:0009423">
    <property type="term" value="P:chorismate biosynthetic process"/>
    <property type="evidence" value="ECO:0007669"/>
    <property type="project" value="UniProtKB-UniRule"/>
</dbReference>
<dbReference type="InterPro" id="IPR018509">
    <property type="entry name" value="DHquinase_II_CS"/>
</dbReference>
<comment type="similarity">
    <text evidence="3 7">Belongs to the type-II 3-dehydroquinase family.</text>
</comment>
<dbReference type="UniPathway" id="UPA00053">
    <property type="reaction ID" value="UER00086"/>
</dbReference>